<keyword evidence="4 8" id="KW-0812">Transmembrane</keyword>
<name>A0ABT4YP11_9VIBR</name>
<dbReference type="InterPro" id="IPR029020">
    <property type="entry name" value="Ammonium/urea_transptr"/>
</dbReference>
<evidence type="ECO:0000313" key="10">
    <source>
        <dbReference type="EMBL" id="MDB1123190.1"/>
    </source>
</evidence>
<feature type="domain" description="PAS" evidence="9">
    <location>
        <begin position="456"/>
        <end position="519"/>
    </location>
</feature>
<evidence type="ECO:0000256" key="1">
    <source>
        <dbReference type="ARBA" id="ARBA00004141"/>
    </source>
</evidence>
<dbReference type="InterPro" id="IPR024041">
    <property type="entry name" value="NH4_transpt_AmtB-like_dom"/>
</dbReference>
<dbReference type="SUPFAM" id="SSF111352">
    <property type="entry name" value="Ammonium transporter"/>
    <property type="match status" value="1"/>
</dbReference>
<feature type="transmembrane region" description="Helical" evidence="8">
    <location>
        <begin position="278"/>
        <end position="295"/>
    </location>
</feature>
<feature type="transmembrane region" description="Helical" evidence="8">
    <location>
        <begin position="227"/>
        <end position="248"/>
    </location>
</feature>
<dbReference type="NCBIfam" id="TIGR00836">
    <property type="entry name" value="amt"/>
    <property type="match status" value="1"/>
</dbReference>
<keyword evidence="3 8" id="KW-0813">Transport</keyword>
<feature type="transmembrane region" description="Helical" evidence="8">
    <location>
        <begin position="348"/>
        <end position="369"/>
    </location>
</feature>
<dbReference type="Proteomes" id="UP001210678">
    <property type="component" value="Unassembled WGS sequence"/>
</dbReference>
<comment type="similarity">
    <text evidence="2 8">Belongs to the ammonia transporter channel (TC 1.A.11.2) family.</text>
</comment>
<comment type="subcellular location">
    <subcellularLocation>
        <location evidence="8">Cell membrane</location>
        <topology evidence="8">Multi-pass membrane protein</topology>
    </subcellularLocation>
    <subcellularLocation>
        <location evidence="1">Membrane</location>
        <topology evidence="1">Multi-pass membrane protein</topology>
    </subcellularLocation>
</comment>
<comment type="caution">
    <text evidence="10">The sequence shown here is derived from an EMBL/GenBank/DDBJ whole genome shotgun (WGS) entry which is preliminary data.</text>
</comment>
<proteinExistence type="inferred from homology"/>
<evidence type="ECO:0000256" key="3">
    <source>
        <dbReference type="ARBA" id="ARBA00022448"/>
    </source>
</evidence>
<evidence type="ECO:0000313" key="11">
    <source>
        <dbReference type="Proteomes" id="UP001210678"/>
    </source>
</evidence>
<keyword evidence="11" id="KW-1185">Reference proteome</keyword>
<dbReference type="EMBL" id="JAQLOI010000001">
    <property type="protein sequence ID" value="MDB1123190.1"/>
    <property type="molecule type" value="Genomic_DNA"/>
</dbReference>
<feature type="transmembrane region" description="Helical" evidence="8">
    <location>
        <begin position="155"/>
        <end position="176"/>
    </location>
</feature>
<protein>
    <recommendedName>
        <fullName evidence="8">Ammonium transporter</fullName>
    </recommendedName>
</protein>
<evidence type="ECO:0000256" key="4">
    <source>
        <dbReference type="ARBA" id="ARBA00022692"/>
    </source>
</evidence>
<keyword evidence="7 8" id="KW-0924">Ammonia transport</keyword>
<dbReference type="Pfam" id="PF00909">
    <property type="entry name" value="Ammonium_transp"/>
    <property type="match status" value="1"/>
</dbReference>
<reference evidence="10 11" key="1">
    <citation type="submission" date="2023-01" db="EMBL/GenBank/DDBJ databases">
        <title>Vibrio sp. KJ40-1 sp.nov, isolated from marine algae.</title>
        <authorList>
            <person name="Butt M."/>
            <person name="Kim J.M.J."/>
            <person name="Jeon C.O.C."/>
        </authorList>
    </citation>
    <scope>NUCLEOTIDE SEQUENCE [LARGE SCALE GENOMIC DNA]</scope>
    <source>
        <strain evidence="10 11">KJ40-1</strain>
    </source>
</reference>
<dbReference type="InterPro" id="IPR001905">
    <property type="entry name" value="Ammonium_transpt"/>
</dbReference>
<dbReference type="InterPro" id="IPR035965">
    <property type="entry name" value="PAS-like_dom_sf"/>
</dbReference>
<organism evidence="10 11">
    <name type="scientific">Vibrio algarum</name>
    <dbReference type="NCBI Taxonomy" id="3020714"/>
    <lineage>
        <taxon>Bacteria</taxon>
        <taxon>Pseudomonadati</taxon>
        <taxon>Pseudomonadota</taxon>
        <taxon>Gammaproteobacteria</taxon>
        <taxon>Vibrionales</taxon>
        <taxon>Vibrionaceae</taxon>
        <taxon>Vibrio</taxon>
    </lineage>
</organism>
<dbReference type="CDD" id="cd00130">
    <property type="entry name" value="PAS"/>
    <property type="match status" value="1"/>
</dbReference>
<dbReference type="Gene3D" id="1.10.3430.10">
    <property type="entry name" value="Ammonium transporter AmtB like domains"/>
    <property type="match status" value="1"/>
</dbReference>
<feature type="transmembrane region" description="Helical" evidence="8">
    <location>
        <begin position="45"/>
        <end position="62"/>
    </location>
</feature>
<evidence type="ECO:0000256" key="5">
    <source>
        <dbReference type="ARBA" id="ARBA00022989"/>
    </source>
</evidence>
<evidence type="ECO:0000256" key="2">
    <source>
        <dbReference type="ARBA" id="ARBA00005887"/>
    </source>
</evidence>
<dbReference type="PROSITE" id="PS01219">
    <property type="entry name" value="AMMONIUM_TRANSP"/>
    <property type="match status" value="1"/>
</dbReference>
<keyword evidence="6 8" id="KW-0472">Membrane</keyword>
<evidence type="ECO:0000256" key="6">
    <source>
        <dbReference type="ARBA" id="ARBA00023136"/>
    </source>
</evidence>
<evidence type="ECO:0000259" key="9">
    <source>
        <dbReference type="PROSITE" id="PS50112"/>
    </source>
</evidence>
<feature type="transmembrane region" description="Helical" evidence="8">
    <location>
        <begin position="255"/>
        <end position="272"/>
    </location>
</feature>
<dbReference type="RefSeq" id="WP_272133602.1">
    <property type="nucleotide sequence ID" value="NZ_JAQLOI010000001.1"/>
</dbReference>
<dbReference type="PROSITE" id="PS50112">
    <property type="entry name" value="PAS"/>
    <property type="match status" value="1"/>
</dbReference>
<dbReference type="Gene3D" id="3.30.450.20">
    <property type="entry name" value="PAS domain"/>
    <property type="match status" value="1"/>
</dbReference>
<feature type="transmembrane region" description="Helical" evidence="8">
    <location>
        <begin position="82"/>
        <end position="102"/>
    </location>
</feature>
<evidence type="ECO:0000256" key="8">
    <source>
        <dbReference type="RuleBase" id="RU362002"/>
    </source>
</evidence>
<dbReference type="PANTHER" id="PTHR11730:SF6">
    <property type="entry name" value="AMMONIUM TRANSPORTER"/>
    <property type="match status" value="1"/>
</dbReference>
<dbReference type="SUPFAM" id="SSF55785">
    <property type="entry name" value="PYP-like sensor domain (PAS domain)"/>
    <property type="match status" value="1"/>
</dbReference>
<sequence>MDEYFWLIVSALLVFVMQAGFLCLESGRIRSKNSINVAAKNISDFIISVVVFWMFGFALMFGESTYGLFGFSDFLFDSLRSPWAVSFFLFQMMFCGTATTIMSGAVAERMSFNGYLAAALILSGLIYPIVGHWAWSGSFTTGNVGWLQQLGFVDFAGSMIVHGVGGCVALVAVIIIGPRIGRFENGNALSQGSNLPLSALGTLLLWFGWFGFNGGSGLVFNSQVPSVLLNTCIAAAWGGISASLIYYIYHKSVDVTMLLNGIIGGLVGITAGCHAVGSAAAMLIGIVSGGVVYFGEKWIYEKKIDDALGVVPAHLFTGIWGVFAVGLFGDLDLLSTGNTRIEQISVQLLGTAVIVVWAVSVSFLFFSILNKFVPLRVTQKAEEDGLNVSEHNAATEFKDLLVSMNRQKEKGDFSELVPEHPFTEVGLVAREYNQVIQRVQTEISARDSAIQNFKSSEKRKSAILDSSMDCIVTLDIKGRILEFNPAAERTFDSSRQRAKNSDFIQLFVPDEAQPYVKKA</sequence>
<dbReference type="InterPro" id="IPR000014">
    <property type="entry name" value="PAS"/>
</dbReference>
<dbReference type="PANTHER" id="PTHR11730">
    <property type="entry name" value="AMMONIUM TRANSPORTER"/>
    <property type="match status" value="1"/>
</dbReference>
<keyword evidence="5 8" id="KW-1133">Transmembrane helix</keyword>
<dbReference type="NCBIfam" id="TIGR00229">
    <property type="entry name" value="sensory_box"/>
    <property type="match status" value="1"/>
</dbReference>
<dbReference type="Pfam" id="PF00989">
    <property type="entry name" value="PAS"/>
    <property type="match status" value="1"/>
</dbReference>
<dbReference type="InterPro" id="IPR018047">
    <property type="entry name" value="Ammonium_transpt_CS"/>
</dbReference>
<accession>A0ABT4YP11</accession>
<gene>
    <name evidence="10" type="primary">amt</name>
    <name evidence="10" type="ORF">PGX00_05670</name>
</gene>
<feature type="transmembrane region" description="Helical" evidence="8">
    <location>
        <begin position="307"/>
        <end position="328"/>
    </location>
</feature>
<dbReference type="InterPro" id="IPR013767">
    <property type="entry name" value="PAS_fold"/>
</dbReference>
<evidence type="ECO:0000256" key="7">
    <source>
        <dbReference type="ARBA" id="ARBA00023177"/>
    </source>
</evidence>
<feature type="transmembrane region" description="Helical" evidence="8">
    <location>
        <begin position="6"/>
        <end position="24"/>
    </location>
</feature>
<feature type="transmembrane region" description="Helical" evidence="8">
    <location>
        <begin position="197"/>
        <end position="215"/>
    </location>
</feature>
<feature type="transmembrane region" description="Helical" evidence="8">
    <location>
        <begin position="114"/>
        <end position="135"/>
    </location>
</feature>